<dbReference type="Proteomes" id="UP000660262">
    <property type="component" value="Unassembled WGS sequence"/>
</dbReference>
<comment type="caution">
    <text evidence="3">The sequence shown here is derived from an EMBL/GenBank/DDBJ whole genome shotgun (WGS) entry which is preliminary data.</text>
</comment>
<dbReference type="InterPro" id="IPR001214">
    <property type="entry name" value="SET_dom"/>
</dbReference>
<accession>A0A830HFV0</accession>
<dbReference type="OrthoDB" id="341421at2759"/>
<dbReference type="CDD" id="cd10527">
    <property type="entry name" value="SET_LSMT"/>
    <property type="match status" value="1"/>
</dbReference>
<dbReference type="InterPro" id="IPR046341">
    <property type="entry name" value="SET_dom_sf"/>
</dbReference>
<dbReference type="AlphaFoldDB" id="A0A830HFV0"/>
<protein>
    <recommendedName>
        <fullName evidence="2">SET domain-containing protein</fullName>
    </recommendedName>
</protein>
<name>A0A830HFV0_9CHLO</name>
<feature type="compositionally biased region" description="Low complexity" evidence="1">
    <location>
        <begin position="1"/>
        <end position="13"/>
    </location>
</feature>
<dbReference type="InterPro" id="IPR050600">
    <property type="entry name" value="SETD3_SETD6_MTase"/>
</dbReference>
<sequence length="643" mass="69160">MAAAARMASATATKGGCAPRREVRRNARRHPGTHARAAASTSTERDQQEQKSQRDAEQATAMLLDYLRTAKVQAAKYVSVGTDAAQGRGLYAAEDIEEGAVLAVVPFDACLHAPVKGDEQKDGVLANSFWGMRLAAAIVREHLRGEESPYCGYLACLPALPPLPVAPSSPFVDVDVDDDGEELRTPREVDGSGAVPHPMSFSWEDVKEIQYNEGRLNVDEWGYLSAQSFLRATEDDEALRSTFGDGADGPTPFVPRALWDWAVSCVHSRTFGAELLGEGEPMDHYMVPLLDLLNHRGDESTCETDADLVEAATTLASTSPSSWTADALISAVAQHDVATLPRGPPYVAADNVEWIADSGGARFVCVTKREIAAGEQLCVSYGERSNDDFFLYYAFVPPRNPHDDVVLFDHVDACLEWCANVYFKETSVELRDGEQPSPDALADIEARAAAARRAFDAAAIAARGGRDADSGGLEAARVDREPRLKVLAGIRFDARMLSAIACFFSPPDDDGDGKGGGQLADGAVEAAQMRARARCEEVLLSYPTSLADDLERLLRSELAVCLSMDADGSWDATVGVSAAAGVLETIRLLGVSPTPPELDDVRARIVRALAETQADADSNALTGSERLTLEYRVEKKLVLAQSQ</sequence>
<dbReference type="PROSITE" id="PS50280">
    <property type="entry name" value="SET"/>
    <property type="match status" value="1"/>
</dbReference>
<feature type="compositionally biased region" description="Basic and acidic residues" evidence="1">
    <location>
        <begin position="43"/>
        <end position="57"/>
    </location>
</feature>
<dbReference type="GO" id="GO:0016279">
    <property type="term" value="F:protein-lysine N-methyltransferase activity"/>
    <property type="evidence" value="ECO:0007669"/>
    <property type="project" value="TreeGrafter"/>
</dbReference>
<feature type="domain" description="SET" evidence="2">
    <location>
        <begin position="70"/>
        <end position="382"/>
    </location>
</feature>
<dbReference type="EMBL" id="BNJQ01000008">
    <property type="protein sequence ID" value="GHP04660.1"/>
    <property type="molecule type" value="Genomic_DNA"/>
</dbReference>
<gene>
    <name evidence="3" type="ORF">PPROV_000341400</name>
</gene>
<evidence type="ECO:0000313" key="4">
    <source>
        <dbReference type="Proteomes" id="UP000660262"/>
    </source>
</evidence>
<evidence type="ECO:0000256" key="1">
    <source>
        <dbReference type="SAM" id="MobiDB-lite"/>
    </source>
</evidence>
<dbReference type="PANTHER" id="PTHR13271:SF140">
    <property type="entry name" value="SET DOMAIN-CONTAINING PROTEIN"/>
    <property type="match status" value="1"/>
</dbReference>
<proteinExistence type="predicted"/>
<evidence type="ECO:0000313" key="3">
    <source>
        <dbReference type="EMBL" id="GHP04660.1"/>
    </source>
</evidence>
<dbReference type="PANTHER" id="PTHR13271">
    <property type="entry name" value="UNCHARACTERIZED PUTATIVE METHYLTRANSFERASE"/>
    <property type="match status" value="1"/>
</dbReference>
<dbReference type="SUPFAM" id="SSF82199">
    <property type="entry name" value="SET domain"/>
    <property type="match status" value="1"/>
</dbReference>
<evidence type="ECO:0000259" key="2">
    <source>
        <dbReference type="PROSITE" id="PS50280"/>
    </source>
</evidence>
<keyword evidence="4" id="KW-1185">Reference proteome</keyword>
<dbReference type="Gene3D" id="3.90.1410.10">
    <property type="entry name" value="set domain protein methyltransferase, domain 1"/>
    <property type="match status" value="1"/>
</dbReference>
<organism evidence="3 4">
    <name type="scientific">Pycnococcus provasolii</name>
    <dbReference type="NCBI Taxonomy" id="41880"/>
    <lineage>
        <taxon>Eukaryota</taxon>
        <taxon>Viridiplantae</taxon>
        <taxon>Chlorophyta</taxon>
        <taxon>Pseudoscourfieldiophyceae</taxon>
        <taxon>Pseudoscourfieldiales</taxon>
        <taxon>Pycnococcaceae</taxon>
        <taxon>Pycnococcus</taxon>
    </lineage>
</organism>
<reference evidence="3" key="1">
    <citation type="submission" date="2020-10" db="EMBL/GenBank/DDBJ databases">
        <title>Unveiling of a novel bifunctional photoreceptor, Dualchrome1, isolated from a cosmopolitan green alga.</title>
        <authorList>
            <person name="Suzuki S."/>
            <person name="Kawachi M."/>
        </authorList>
    </citation>
    <scope>NUCLEOTIDE SEQUENCE</scope>
    <source>
        <strain evidence="3">NIES 2893</strain>
    </source>
</reference>
<feature type="region of interest" description="Disordered" evidence="1">
    <location>
        <begin position="1"/>
        <end position="57"/>
    </location>
</feature>